<evidence type="ECO:0000256" key="2">
    <source>
        <dbReference type="ARBA" id="ARBA00011245"/>
    </source>
</evidence>
<evidence type="ECO:0000256" key="3">
    <source>
        <dbReference type="ARBA" id="ARBA00022837"/>
    </source>
</evidence>
<evidence type="ECO:0000313" key="7">
    <source>
        <dbReference type="EMBL" id="RFM37094.1"/>
    </source>
</evidence>
<dbReference type="GO" id="GO:0005829">
    <property type="term" value="C:cytosol"/>
    <property type="evidence" value="ECO:0007669"/>
    <property type="project" value="TreeGrafter"/>
</dbReference>
<evidence type="ECO:0000259" key="6">
    <source>
        <dbReference type="Pfam" id="PF17678"/>
    </source>
</evidence>
<dbReference type="PANTHER" id="PTHR12143">
    <property type="entry name" value="PEPTIDE N-GLYCANASE PNGASE -RELATED"/>
    <property type="match status" value="1"/>
</dbReference>
<sequence length="735" mass="81718">MNGIQVRSIRLIIVFLFCFQCRHLIAQTSSGINYAEKVNTLIGSKGKGHGIQERYLEAGYTFPGAMYPFGMVQFTPTFFTEHKGFVVNQLSGAGCEHLGNFPMLPLPGELKASPDSMEHLDPRYQVNKAIAGYYKVKVKEKIDCELTVTKRTGMARISCLPSEKKITVIIGSGINSTKITDAQIRITGPGKCEGYANTGSFCGSPSSLKVYFVAEFDARPTASGTWKGKAFEPSSKSAAGENSGAYFTFDISSGKPVGYKFGISYVSLENAKQNLATENPGWSFDKVKQETAAAWNKYLGKIEVSSGNTEQLTQFYTHLYHSFGHPNVFNDVNGEYTGADHKVHKAERGDYYTSFSNWDTYRTQGQLISILAPKEMSEMVSSQLVFAEQSGGGFARWIMGDTETGIMQGDPTSILVANAYAFGATDFDSKKALEIMRRGAEVPGTKSQNILTRPFLEQYLGKGYMHASMMLEYTSADFAIGRFALEAFKDSTLWRRYLKRAQAWKNLYNPSSGWLQSRNNDGSWKKYDEDWREASYKNYFWMVPYNLDGLITVSGGKAKAEQRLDEFFSQLNASYNQEWFAAGNEPDFQVPWVYNWISVPYKTQETVRRILNEQYSNRDNGLPGNDDLGAMGAWYVFADIGLYPMVPGVGGFSVNSPIFSTINIHLGTGQTLAIRGGDADKKYITSLKLNGRPLDGTWIPWSSIRNGGELAFTLSAVPDKNWGTQAAPPSYDNED</sequence>
<feature type="domain" description="Glycosyl hydrolase family 92 N-terminal" evidence="6">
    <location>
        <begin position="38"/>
        <end position="264"/>
    </location>
</feature>
<dbReference type="Gene3D" id="3.30.2080.10">
    <property type="entry name" value="GH92 mannosidase domain"/>
    <property type="match status" value="1"/>
</dbReference>
<comment type="cofactor">
    <cofactor evidence="1">
        <name>Ca(2+)</name>
        <dbReference type="ChEBI" id="CHEBI:29108"/>
    </cofactor>
</comment>
<dbReference type="NCBIfam" id="TIGR01180">
    <property type="entry name" value="aman2_put"/>
    <property type="match status" value="1"/>
</dbReference>
<gene>
    <name evidence="7" type="ORF">DXN04_03060</name>
</gene>
<dbReference type="Pfam" id="PF17678">
    <property type="entry name" value="Glyco_hydro_92N"/>
    <property type="match status" value="1"/>
</dbReference>
<dbReference type="InterPro" id="IPR008928">
    <property type="entry name" value="6-hairpin_glycosidase_sf"/>
</dbReference>
<feature type="chain" id="PRO_5017724026" evidence="4">
    <location>
        <begin position="27"/>
        <end position="735"/>
    </location>
</feature>
<protein>
    <submittedName>
        <fullName evidence="7">Glycoside hydrolase family 92 protein</fullName>
    </submittedName>
</protein>
<keyword evidence="8" id="KW-1185">Reference proteome</keyword>
<dbReference type="InterPro" id="IPR014718">
    <property type="entry name" value="GH-type_carb-bd"/>
</dbReference>
<dbReference type="GO" id="GO:0000224">
    <property type="term" value="F:peptide-N4-(N-acetyl-beta-glucosaminyl)asparagine amidase activity"/>
    <property type="evidence" value="ECO:0007669"/>
    <property type="project" value="TreeGrafter"/>
</dbReference>
<reference evidence="7 8" key="1">
    <citation type="submission" date="2018-08" db="EMBL/GenBank/DDBJ databases">
        <title>Chitinophaga sp. K20C18050901, a novel bacterium isolated from forest soil.</title>
        <authorList>
            <person name="Wang C."/>
        </authorList>
    </citation>
    <scope>NUCLEOTIDE SEQUENCE [LARGE SCALE GENOMIC DNA]</scope>
    <source>
        <strain evidence="7 8">K20C18050901</strain>
    </source>
</reference>
<dbReference type="OrthoDB" id="9804511at2"/>
<dbReference type="Gene3D" id="1.20.1610.10">
    <property type="entry name" value="alpha-1,2-mannosidases domains"/>
    <property type="match status" value="1"/>
</dbReference>
<evidence type="ECO:0000259" key="5">
    <source>
        <dbReference type="Pfam" id="PF07971"/>
    </source>
</evidence>
<keyword evidence="7" id="KW-0378">Hydrolase</keyword>
<dbReference type="InterPro" id="IPR050883">
    <property type="entry name" value="PNGase"/>
</dbReference>
<keyword evidence="4" id="KW-0732">Signal</keyword>
<proteinExistence type="predicted"/>
<feature type="signal peptide" evidence="4">
    <location>
        <begin position="1"/>
        <end position="26"/>
    </location>
</feature>
<dbReference type="InterPro" id="IPR041371">
    <property type="entry name" value="GH92_N"/>
</dbReference>
<dbReference type="SUPFAM" id="SSF48208">
    <property type="entry name" value="Six-hairpin glycosidases"/>
    <property type="match status" value="1"/>
</dbReference>
<organism evidence="7 8">
    <name type="scientific">Chitinophaga silvisoli</name>
    <dbReference type="NCBI Taxonomy" id="2291814"/>
    <lineage>
        <taxon>Bacteria</taxon>
        <taxon>Pseudomonadati</taxon>
        <taxon>Bacteroidota</taxon>
        <taxon>Chitinophagia</taxon>
        <taxon>Chitinophagales</taxon>
        <taxon>Chitinophagaceae</taxon>
        <taxon>Chitinophaga</taxon>
    </lineage>
</organism>
<evidence type="ECO:0000256" key="1">
    <source>
        <dbReference type="ARBA" id="ARBA00001913"/>
    </source>
</evidence>
<comment type="caution">
    <text evidence="7">The sequence shown here is derived from an EMBL/GenBank/DDBJ whole genome shotgun (WGS) entry which is preliminary data.</text>
</comment>
<dbReference type="GO" id="GO:0005975">
    <property type="term" value="P:carbohydrate metabolic process"/>
    <property type="evidence" value="ECO:0007669"/>
    <property type="project" value="InterPro"/>
</dbReference>
<dbReference type="InterPro" id="IPR012939">
    <property type="entry name" value="Glyco_hydro_92"/>
</dbReference>
<keyword evidence="3" id="KW-0106">Calcium</keyword>
<dbReference type="Pfam" id="PF07971">
    <property type="entry name" value="Glyco_hydro_92"/>
    <property type="match status" value="1"/>
</dbReference>
<dbReference type="GO" id="GO:0006516">
    <property type="term" value="P:glycoprotein catabolic process"/>
    <property type="evidence" value="ECO:0007669"/>
    <property type="project" value="TreeGrafter"/>
</dbReference>
<accession>A0A3E1PAA1</accession>
<dbReference type="PANTHER" id="PTHR12143:SF39">
    <property type="entry name" value="SECRETED PROTEIN"/>
    <property type="match status" value="1"/>
</dbReference>
<comment type="subunit">
    <text evidence="2">Monomer.</text>
</comment>
<dbReference type="GO" id="GO:0030246">
    <property type="term" value="F:carbohydrate binding"/>
    <property type="evidence" value="ECO:0007669"/>
    <property type="project" value="InterPro"/>
</dbReference>
<evidence type="ECO:0000313" key="8">
    <source>
        <dbReference type="Proteomes" id="UP000261174"/>
    </source>
</evidence>
<name>A0A3E1PAA1_9BACT</name>
<dbReference type="Gene3D" id="2.70.98.10">
    <property type="match status" value="1"/>
</dbReference>
<dbReference type="AlphaFoldDB" id="A0A3E1PAA1"/>
<dbReference type="InterPro" id="IPR005887">
    <property type="entry name" value="GH92_a_mannosidase_put"/>
</dbReference>
<dbReference type="EMBL" id="QTJV01000001">
    <property type="protein sequence ID" value="RFM37094.1"/>
    <property type="molecule type" value="Genomic_DNA"/>
</dbReference>
<dbReference type="Proteomes" id="UP000261174">
    <property type="component" value="Unassembled WGS sequence"/>
</dbReference>
<feature type="domain" description="Glycosyl hydrolase family 92" evidence="5">
    <location>
        <begin position="270"/>
        <end position="715"/>
    </location>
</feature>
<evidence type="ECO:0000256" key="4">
    <source>
        <dbReference type="SAM" id="SignalP"/>
    </source>
</evidence>
<dbReference type="FunFam" id="3.30.2080.10:FF:000001">
    <property type="entry name" value="Alpha-1,2-mannosidase subfamily"/>
    <property type="match status" value="1"/>
</dbReference>
<dbReference type="Gene3D" id="1.20.1050.60">
    <property type="entry name" value="alpha-1,2-mannosidase"/>
    <property type="match status" value="1"/>
</dbReference>